<dbReference type="VEuPathDB" id="FungiDB:ATCC64974_21470"/>
<name>A0A505IJG1_ASPNG</name>
<evidence type="ECO:0000313" key="2">
    <source>
        <dbReference type="EMBL" id="TPR11921.1"/>
    </source>
</evidence>
<sequence length="452" mass="51717">MNPVEEPISLMDNYSIHHDSDMDMADGLISPSGAAGFIPTSDPSDFKENRPPPPENEDTIDNATDEATEADLHEAMEDLGVDTDYEATAAKPGVVHILGSSDKSYEDTAGRRHVVIKVTTYDPPTLIRVPVKPLVLSTDVFAEMFGYVKCEGVHPSDYDRLNKDKLIWTEELSFDWPNPAAMLWVLQMLTKRWPKLPECVDLAFLKDIAEIVNRFELGSSMDFYTFGWPVYTYVRPDKSVPSRKDLLDWVMFITWAFRSRGGHDFRQANRGVIMDFTFKAKPNNGLLPRHLYKAIHKARLELYQKLAEVIRGHLHYLAENQHEDRMVPCAHHISSVWEDILKLAEDPKSHRVSPSRIHSKICELVESFEKLVKESAPGCPVRPRDTLLACENEMRRCQGINCDGKNTRKTDICRAVTRYGRGFNFKELSWPCPDWVGLMADREPLKGWMHWD</sequence>
<accession>A0A505IJG1</accession>
<proteinExistence type="predicted"/>
<protein>
    <submittedName>
        <fullName evidence="2">Uncharacterized protein</fullName>
    </submittedName>
</protein>
<dbReference type="AlphaFoldDB" id="A0A505IJG1"/>
<organism evidence="2 3">
    <name type="scientific">Aspergillus niger</name>
    <dbReference type="NCBI Taxonomy" id="5061"/>
    <lineage>
        <taxon>Eukaryota</taxon>
        <taxon>Fungi</taxon>
        <taxon>Dikarya</taxon>
        <taxon>Ascomycota</taxon>
        <taxon>Pezizomycotina</taxon>
        <taxon>Eurotiomycetes</taxon>
        <taxon>Eurotiomycetidae</taxon>
        <taxon>Eurotiales</taxon>
        <taxon>Aspergillaceae</taxon>
        <taxon>Aspergillus</taxon>
        <taxon>Aspergillus subgen. Circumdati</taxon>
    </lineage>
</organism>
<dbReference type="EMBL" id="NKJJ02000004">
    <property type="protein sequence ID" value="TPR11921.1"/>
    <property type="molecule type" value="Genomic_DNA"/>
</dbReference>
<reference evidence="3" key="1">
    <citation type="submission" date="2018-10" db="EMBL/GenBank/DDBJ databases">
        <title>FDA dAtabase for Regulatory Grade micrObial Sequences (FDA-ARGOS): Supporting development and validation of Infectious Disease Dx tests.</title>
        <authorList>
            <person name="Kerrigan L."/>
            <person name="Tallon L."/>
            <person name="Sadzewicz L."/>
            <person name="Sengamalay N."/>
            <person name="Ott S."/>
            <person name="Godinez A."/>
            <person name="Nagaraj S."/>
            <person name="Vavikolanu K."/>
            <person name="Nadendla S."/>
            <person name="George J."/>
            <person name="Sichtig H."/>
        </authorList>
    </citation>
    <scope>NUCLEOTIDE SEQUENCE [LARGE SCALE GENOMIC DNA]</scope>
    <source>
        <strain evidence="3">FDAARGOS_311</strain>
    </source>
</reference>
<dbReference type="Proteomes" id="UP000197666">
    <property type="component" value="Unassembled WGS sequence"/>
</dbReference>
<dbReference type="VEuPathDB" id="FungiDB:ASPNIDRAFT2_36353"/>
<evidence type="ECO:0000313" key="3">
    <source>
        <dbReference type="Proteomes" id="UP000197666"/>
    </source>
</evidence>
<evidence type="ECO:0000256" key="1">
    <source>
        <dbReference type="SAM" id="MobiDB-lite"/>
    </source>
</evidence>
<gene>
    <name evidence="2" type="ORF">CAN33_0051130</name>
</gene>
<comment type="caution">
    <text evidence="2">The sequence shown here is derived from an EMBL/GenBank/DDBJ whole genome shotgun (WGS) entry which is preliminary data.</text>
</comment>
<feature type="region of interest" description="Disordered" evidence="1">
    <location>
        <begin position="25"/>
        <end position="61"/>
    </location>
</feature>